<organism evidence="1 2">
    <name type="scientific">Streptomyces lichenis</name>
    <dbReference type="NCBI Taxonomy" id="2306967"/>
    <lineage>
        <taxon>Bacteria</taxon>
        <taxon>Bacillati</taxon>
        <taxon>Actinomycetota</taxon>
        <taxon>Actinomycetes</taxon>
        <taxon>Kitasatosporales</taxon>
        <taxon>Streptomycetaceae</taxon>
        <taxon>Streptomyces</taxon>
    </lineage>
</organism>
<proteinExistence type="predicted"/>
<sequence>MAIRTSGSITFADWRETPAGPDGTYPRLSRASVVNHYAGGIEAAGTVCEYAIAYTTEKTGTCTGMELLAGRLDGREGNFVIEQRATFAEDGSVRATFTVVPGSGTGELAGLRGEGEFSYQPGQSPFPYSFDYLLD</sequence>
<dbReference type="SUPFAM" id="SSF159238">
    <property type="entry name" value="SO1590-like"/>
    <property type="match status" value="1"/>
</dbReference>
<evidence type="ECO:0000313" key="1">
    <source>
        <dbReference type="EMBL" id="MCK8679597.1"/>
    </source>
</evidence>
<dbReference type="InterPro" id="IPR023159">
    <property type="entry name" value="SO1590-like_sf"/>
</dbReference>
<dbReference type="Gene3D" id="2.40.350.10">
    <property type="entry name" value="SO1590-like"/>
    <property type="match status" value="1"/>
</dbReference>
<comment type="caution">
    <text evidence="1">The sequence shown here is derived from an EMBL/GenBank/DDBJ whole genome shotgun (WGS) entry which is preliminary data.</text>
</comment>
<dbReference type="EMBL" id="JALPTH010000019">
    <property type="protein sequence ID" value="MCK8679597.1"/>
    <property type="molecule type" value="Genomic_DNA"/>
</dbReference>
<dbReference type="Pfam" id="PF11528">
    <property type="entry name" value="DUF3224"/>
    <property type="match status" value="1"/>
</dbReference>
<keyword evidence="2" id="KW-1185">Reference proteome</keyword>
<dbReference type="InterPro" id="IPR021607">
    <property type="entry name" value="DUF3224"/>
</dbReference>
<dbReference type="RefSeq" id="WP_248635302.1">
    <property type="nucleotide sequence ID" value="NZ_JALPTH010000019.1"/>
</dbReference>
<accession>A0ABT0IE49</accession>
<evidence type="ECO:0000313" key="2">
    <source>
        <dbReference type="Proteomes" id="UP001522868"/>
    </source>
</evidence>
<protein>
    <submittedName>
        <fullName evidence="1">DUF3224 domain-containing protein</fullName>
    </submittedName>
</protein>
<dbReference type="Proteomes" id="UP001522868">
    <property type="component" value="Unassembled WGS sequence"/>
</dbReference>
<name>A0ABT0IE49_9ACTN</name>
<gene>
    <name evidence="1" type="ORF">M1O15_19815</name>
</gene>
<reference evidence="1 2" key="1">
    <citation type="submission" date="2022-04" db="EMBL/GenBank/DDBJ databases">
        <title>Streptomyces sp. nov. LCR6-01 isolated from Lichen of Dirinaria sp.</title>
        <authorList>
            <person name="Kanchanasin P."/>
            <person name="Tanasupawat S."/>
            <person name="Phongsopitanun W."/>
        </authorList>
    </citation>
    <scope>NUCLEOTIDE SEQUENCE [LARGE SCALE GENOMIC DNA]</scope>
    <source>
        <strain evidence="1 2">LCR6-01</strain>
    </source>
</reference>